<evidence type="ECO:0000256" key="5">
    <source>
        <dbReference type="SAM" id="Phobius"/>
    </source>
</evidence>
<organism evidence="8 9">
    <name type="scientific">Aphanomyces stellatus</name>
    <dbReference type="NCBI Taxonomy" id="120398"/>
    <lineage>
        <taxon>Eukaryota</taxon>
        <taxon>Sar</taxon>
        <taxon>Stramenopiles</taxon>
        <taxon>Oomycota</taxon>
        <taxon>Saprolegniomycetes</taxon>
        <taxon>Saprolegniales</taxon>
        <taxon>Verrucalvaceae</taxon>
        <taxon>Aphanomyces</taxon>
    </lineage>
</organism>
<dbReference type="PANTHER" id="PTHR22950">
    <property type="entry name" value="AMINO ACID TRANSPORTER"/>
    <property type="match status" value="1"/>
</dbReference>
<keyword evidence="3 5" id="KW-1133">Transmembrane helix</keyword>
<evidence type="ECO:0000256" key="4">
    <source>
        <dbReference type="ARBA" id="ARBA00023136"/>
    </source>
</evidence>
<evidence type="ECO:0000313" key="7">
    <source>
        <dbReference type="EMBL" id="KAF0720573.1"/>
    </source>
</evidence>
<name>A0A485K669_9STRA</name>
<keyword evidence="4 5" id="KW-0472">Membrane</keyword>
<dbReference type="Proteomes" id="UP000332933">
    <property type="component" value="Unassembled WGS sequence"/>
</dbReference>
<sequence>MAHAPSEEDGLPLLKFRSAKVIHEPQGTFWTSVFALVGTMLGAGALSLPSTMAAANVVPDIVLFFLMAVINWIACNGIVLAAEYAGRFSYESMGVDLFGPVRQWLIRVMTLVLLFGIQGVFLVVSIDLLHPFVAHFVSRLVVGAVVTAVAIPLCLAETIYALRYTNALVIGCMLYIFVVVGIRAAMVGAWPSNHTDVLSTSAKGIIYALPIQALSFGCQINSVRIYGELKDKTKMAAVNGWTMALGFVLYVTFSLLGFICFKGFPPADILTGFPSDDWLVNSVRLALGLGIIMKIPLIFQPFIQVLEAITMPSDADEARAKTFRVAGTILSLVLAFVVAITVKDLSVIIGFVGGTGDVLINFCVPGLFMMEVGNRTNSNGMKSLGLFLVVFAIAMCIAIITGFII</sequence>
<dbReference type="GO" id="GO:0015179">
    <property type="term" value="F:L-amino acid transmembrane transporter activity"/>
    <property type="evidence" value="ECO:0007669"/>
    <property type="project" value="TreeGrafter"/>
</dbReference>
<evidence type="ECO:0000259" key="6">
    <source>
        <dbReference type="Pfam" id="PF01490"/>
    </source>
</evidence>
<dbReference type="GO" id="GO:0016020">
    <property type="term" value="C:membrane"/>
    <property type="evidence" value="ECO:0007669"/>
    <property type="project" value="UniProtKB-SubCell"/>
</dbReference>
<dbReference type="InterPro" id="IPR013057">
    <property type="entry name" value="AA_transpt_TM"/>
</dbReference>
<protein>
    <submittedName>
        <fullName evidence="8">Aste57867_213 protein</fullName>
    </submittedName>
</protein>
<evidence type="ECO:0000256" key="1">
    <source>
        <dbReference type="ARBA" id="ARBA00004141"/>
    </source>
</evidence>
<dbReference type="PANTHER" id="PTHR22950:SF702">
    <property type="entry name" value="AMINO ACID TRANSPORTER PROTEIN"/>
    <property type="match status" value="1"/>
</dbReference>
<dbReference type="OrthoDB" id="28208at2759"/>
<reference evidence="8 9" key="1">
    <citation type="submission" date="2019-03" db="EMBL/GenBank/DDBJ databases">
        <authorList>
            <person name="Gaulin E."/>
            <person name="Dumas B."/>
        </authorList>
    </citation>
    <scope>NUCLEOTIDE SEQUENCE [LARGE SCALE GENOMIC DNA]</scope>
    <source>
        <strain evidence="8">CBS 568.67</strain>
    </source>
</reference>
<feature type="transmembrane region" description="Helical" evidence="5">
    <location>
        <begin position="167"/>
        <end position="185"/>
    </location>
</feature>
<dbReference type="EMBL" id="VJMH01000009">
    <property type="protein sequence ID" value="KAF0720573.1"/>
    <property type="molecule type" value="Genomic_DNA"/>
</dbReference>
<feature type="transmembrane region" description="Helical" evidence="5">
    <location>
        <begin position="238"/>
        <end position="264"/>
    </location>
</feature>
<comment type="subcellular location">
    <subcellularLocation>
        <location evidence="1">Membrane</location>
        <topology evidence="1">Multi-pass membrane protein</topology>
    </subcellularLocation>
</comment>
<feature type="transmembrane region" description="Helical" evidence="5">
    <location>
        <begin position="284"/>
        <end position="303"/>
    </location>
</feature>
<feature type="transmembrane region" description="Helical" evidence="5">
    <location>
        <begin position="104"/>
        <end position="126"/>
    </location>
</feature>
<keyword evidence="9" id="KW-1185">Reference proteome</keyword>
<feature type="transmembrane region" description="Helical" evidence="5">
    <location>
        <begin position="132"/>
        <end position="155"/>
    </location>
</feature>
<dbReference type="Pfam" id="PF01490">
    <property type="entry name" value="Aa_trans"/>
    <property type="match status" value="1"/>
</dbReference>
<evidence type="ECO:0000256" key="2">
    <source>
        <dbReference type="ARBA" id="ARBA00022692"/>
    </source>
</evidence>
<accession>A0A485K669</accession>
<gene>
    <name evidence="8" type="primary">Aste57867_213</name>
    <name evidence="7" type="ORF">As57867_000213</name>
    <name evidence="8" type="ORF">ASTE57867_213</name>
</gene>
<dbReference type="EMBL" id="CAADRA010000009">
    <property type="protein sequence ID" value="VFT77439.1"/>
    <property type="molecule type" value="Genomic_DNA"/>
</dbReference>
<dbReference type="AlphaFoldDB" id="A0A485K669"/>
<feature type="domain" description="Amino acid transporter transmembrane" evidence="6">
    <location>
        <begin position="26"/>
        <end position="402"/>
    </location>
</feature>
<feature type="transmembrane region" description="Helical" evidence="5">
    <location>
        <begin position="27"/>
        <end position="49"/>
    </location>
</feature>
<feature type="transmembrane region" description="Helical" evidence="5">
    <location>
        <begin position="348"/>
        <end position="372"/>
    </location>
</feature>
<keyword evidence="2 5" id="KW-0812">Transmembrane</keyword>
<proteinExistence type="predicted"/>
<evidence type="ECO:0000313" key="8">
    <source>
        <dbReference type="EMBL" id="VFT77439.1"/>
    </source>
</evidence>
<feature type="transmembrane region" description="Helical" evidence="5">
    <location>
        <begin position="323"/>
        <end position="342"/>
    </location>
</feature>
<evidence type="ECO:0000313" key="9">
    <source>
        <dbReference type="Proteomes" id="UP000332933"/>
    </source>
</evidence>
<feature type="transmembrane region" description="Helical" evidence="5">
    <location>
        <begin position="384"/>
        <end position="404"/>
    </location>
</feature>
<feature type="transmembrane region" description="Helical" evidence="5">
    <location>
        <begin position="61"/>
        <end position="84"/>
    </location>
</feature>
<reference evidence="7" key="2">
    <citation type="submission" date="2019-06" db="EMBL/GenBank/DDBJ databases">
        <title>Genomics analysis of Aphanomyces spp. identifies a new class of oomycete effector associated with host adaptation.</title>
        <authorList>
            <person name="Gaulin E."/>
        </authorList>
    </citation>
    <scope>NUCLEOTIDE SEQUENCE</scope>
    <source>
        <strain evidence="7">CBS 578.67</strain>
    </source>
</reference>
<evidence type="ECO:0000256" key="3">
    <source>
        <dbReference type="ARBA" id="ARBA00022989"/>
    </source>
</evidence>
<feature type="transmembrane region" description="Helical" evidence="5">
    <location>
        <begin position="205"/>
        <end position="226"/>
    </location>
</feature>